<keyword evidence="2" id="KW-1185">Reference proteome</keyword>
<reference evidence="2" key="1">
    <citation type="journal article" date="2019" name="Int. J. Syst. Evol. Microbiol.">
        <title>The Global Catalogue of Microorganisms (GCM) 10K type strain sequencing project: providing services to taxonomists for standard genome sequencing and annotation.</title>
        <authorList>
            <consortium name="The Broad Institute Genomics Platform"/>
            <consortium name="The Broad Institute Genome Sequencing Center for Infectious Disease"/>
            <person name="Wu L."/>
            <person name="Ma J."/>
        </authorList>
    </citation>
    <scope>NUCLEOTIDE SEQUENCE [LARGE SCALE GENOMIC DNA]</scope>
    <source>
        <strain evidence="2">JCM 16929</strain>
    </source>
</reference>
<protein>
    <submittedName>
        <fullName evidence="1">Uncharacterized protein</fullName>
    </submittedName>
</protein>
<name>A0ABP7B087_9ACTN</name>
<accession>A0ABP7B087</accession>
<organism evidence="1 2">
    <name type="scientific">Microlunatus ginsengisoli</name>
    <dbReference type="NCBI Taxonomy" id="363863"/>
    <lineage>
        <taxon>Bacteria</taxon>
        <taxon>Bacillati</taxon>
        <taxon>Actinomycetota</taxon>
        <taxon>Actinomycetes</taxon>
        <taxon>Propionibacteriales</taxon>
        <taxon>Propionibacteriaceae</taxon>
        <taxon>Microlunatus</taxon>
    </lineage>
</organism>
<proteinExistence type="predicted"/>
<dbReference type="EMBL" id="BAABAB010000057">
    <property type="protein sequence ID" value="GAA3643824.1"/>
    <property type="molecule type" value="Genomic_DNA"/>
</dbReference>
<evidence type="ECO:0000313" key="2">
    <source>
        <dbReference type="Proteomes" id="UP001501490"/>
    </source>
</evidence>
<sequence>MIASMGIALVSAEAGCGGKGRFAMVLSQMSDPVAPGLRLLATVRRRAPRCLVDG</sequence>
<gene>
    <name evidence="1" type="ORF">GCM10022236_53070</name>
</gene>
<comment type="caution">
    <text evidence="1">The sequence shown here is derived from an EMBL/GenBank/DDBJ whole genome shotgun (WGS) entry which is preliminary data.</text>
</comment>
<dbReference type="Proteomes" id="UP001501490">
    <property type="component" value="Unassembled WGS sequence"/>
</dbReference>
<evidence type="ECO:0000313" key="1">
    <source>
        <dbReference type="EMBL" id="GAA3643824.1"/>
    </source>
</evidence>